<dbReference type="Proteomes" id="UP000887572">
    <property type="component" value="Unplaced"/>
</dbReference>
<reference evidence="2" key="1">
    <citation type="submission" date="2022-11" db="UniProtKB">
        <authorList>
            <consortium name="WormBaseParasite"/>
        </authorList>
    </citation>
    <scope>IDENTIFICATION</scope>
</reference>
<keyword evidence="1" id="KW-1185">Reference proteome</keyword>
<evidence type="ECO:0000313" key="1">
    <source>
        <dbReference type="Proteomes" id="UP000887572"/>
    </source>
</evidence>
<dbReference type="WBParaSite" id="Gr19_v10_g5977.t1">
    <property type="protein sequence ID" value="Gr19_v10_g5977.t1"/>
    <property type="gene ID" value="Gr19_v10_g5977"/>
</dbReference>
<dbReference type="AlphaFoldDB" id="A0A914I1D4"/>
<sequence>MCCNGCTDMWMCCCCCQVTKGAQAVAWICLDLAKLPIRKMGVFKDYVKSLIDIGLGPQRELEPQAAQLPAFDNPFKQKNAGASTSVSSYGSYGVDSVQRRRAVSEAAGIQRPWGLMAYHFGTVDEEDNDELEGEQNQQQQTVMENEEVEQYNAYRNQHSFSMKDAQKEATSRSPSSIVSICSSVLVVPKTPPDTSRQTLSTNGSIRSNGLEKFRTKASWIALAVPTSSSKNADLHL</sequence>
<proteinExistence type="predicted"/>
<protein>
    <submittedName>
        <fullName evidence="2">Uncharacterized protein</fullName>
    </submittedName>
</protein>
<evidence type="ECO:0000313" key="2">
    <source>
        <dbReference type="WBParaSite" id="Gr19_v10_g5977.t1"/>
    </source>
</evidence>
<accession>A0A914I1D4</accession>
<organism evidence="1 2">
    <name type="scientific">Globodera rostochiensis</name>
    <name type="common">Golden nematode worm</name>
    <name type="synonym">Heterodera rostochiensis</name>
    <dbReference type="NCBI Taxonomy" id="31243"/>
    <lineage>
        <taxon>Eukaryota</taxon>
        <taxon>Metazoa</taxon>
        <taxon>Ecdysozoa</taxon>
        <taxon>Nematoda</taxon>
        <taxon>Chromadorea</taxon>
        <taxon>Rhabditida</taxon>
        <taxon>Tylenchina</taxon>
        <taxon>Tylenchomorpha</taxon>
        <taxon>Tylenchoidea</taxon>
        <taxon>Heteroderidae</taxon>
        <taxon>Heteroderinae</taxon>
        <taxon>Globodera</taxon>
    </lineage>
</organism>
<name>A0A914I1D4_GLORO</name>